<reference evidence="2" key="1">
    <citation type="submission" date="2020-05" db="EMBL/GenBank/DDBJ databases">
        <authorList>
            <person name="Chiriac C."/>
            <person name="Salcher M."/>
            <person name="Ghai R."/>
            <person name="Kavagutti S V."/>
        </authorList>
    </citation>
    <scope>NUCLEOTIDE SEQUENCE</scope>
</reference>
<evidence type="ECO:0000313" key="2">
    <source>
        <dbReference type="EMBL" id="CAB4794768.1"/>
    </source>
</evidence>
<evidence type="ECO:0000313" key="3">
    <source>
        <dbReference type="EMBL" id="CAB5074776.1"/>
    </source>
</evidence>
<dbReference type="EMBL" id="CAFBQY010000012">
    <property type="protein sequence ID" value="CAB5074776.1"/>
    <property type="molecule type" value="Genomic_DNA"/>
</dbReference>
<gene>
    <name evidence="1" type="ORF">UFOPK2340_00885</name>
    <name evidence="2" type="ORF">UFOPK3027_00205</name>
    <name evidence="3" type="ORF">UFOPK4404_01093</name>
</gene>
<evidence type="ECO:0000313" key="1">
    <source>
        <dbReference type="EMBL" id="CAB4677672.1"/>
    </source>
</evidence>
<dbReference type="AlphaFoldDB" id="A0A6J6XHQ3"/>
<name>A0A6J6XHQ3_9ZZZZ</name>
<accession>A0A6J6XHQ3</accession>
<organism evidence="2">
    <name type="scientific">freshwater metagenome</name>
    <dbReference type="NCBI Taxonomy" id="449393"/>
    <lineage>
        <taxon>unclassified sequences</taxon>
        <taxon>metagenomes</taxon>
        <taxon>ecological metagenomes</taxon>
    </lineage>
</organism>
<dbReference type="EMBL" id="CAEZXC010000046">
    <property type="protein sequence ID" value="CAB4677672.1"/>
    <property type="molecule type" value="Genomic_DNA"/>
</dbReference>
<sequence length="58" mass="6112">MFLTSKSFTTARVTRGAATSPANFHATTKKHTNWPAASKPAFYAAFYAVDEATGGSIG</sequence>
<protein>
    <submittedName>
        <fullName evidence="2">Unannotated protein</fullName>
    </submittedName>
</protein>
<dbReference type="EMBL" id="CAFAAN010000002">
    <property type="protein sequence ID" value="CAB4794768.1"/>
    <property type="molecule type" value="Genomic_DNA"/>
</dbReference>
<proteinExistence type="predicted"/>